<evidence type="ECO:0000256" key="3">
    <source>
        <dbReference type="ARBA" id="ARBA00022840"/>
    </source>
</evidence>
<dbReference type="GO" id="GO:0004825">
    <property type="term" value="F:methionine-tRNA ligase activity"/>
    <property type="evidence" value="ECO:0007669"/>
    <property type="project" value="InterPro"/>
</dbReference>
<gene>
    <name evidence="7" type="ORF">S01H4_61934</name>
</gene>
<dbReference type="Gene3D" id="3.40.50.620">
    <property type="entry name" value="HUPs"/>
    <property type="match status" value="1"/>
</dbReference>
<protein>
    <recommendedName>
        <fullName evidence="6">Methionyl/Leucyl tRNA synthetase domain-containing protein</fullName>
    </recommendedName>
</protein>
<dbReference type="Pfam" id="PF09334">
    <property type="entry name" value="tRNA-synt_1g"/>
    <property type="match status" value="1"/>
</dbReference>
<evidence type="ECO:0000256" key="1">
    <source>
        <dbReference type="ARBA" id="ARBA00022598"/>
    </source>
</evidence>
<accession>X1F2F9</accession>
<keyword evidence="1" id="KW-0436">Ligase</keyword>
<dbReference type="InterPro" id="IPR015413">
    <property type="entry name" value="Methionyl/Leucyl_tRNA_Synth"/>
</dbReference>
<keyword evidence="3" id="KW-0067">ATP-binding</keyword>
<evidence type="ECO:0000256" key="4">
    <source>
        <dbReference type="ARBA" id="ARBA00022917"/>
    </source>
</evidence>
<keyword evidence="2" id="KW-0547">Nucleotide-binding</keyword>
<name>X1F2F9_9ZZZZ</name>
<dbReference type="PANTHER" id="PTHR43326:SF1">
    <property type="entry name" value="METHIONINE--TRNA LIGASE, MITOCHONDRIAL"/>
    <property type="match status" value="1"/>
</dbReference>
<feature type="non-terminal residue" evidence="7">
    <location>
        <position position="165"/>
    </location>
</feature>
<dbReference type="PRINTS" id="PR01041">
    <property type="entry name" value="TRNASYNTHMET"/>
</dbReference>
<reference evidence="7" key="1">
    <citation type="journal article" date="2014" name="Front. Microbiol.">
        <title>High frequency of phylogenetically diverse reductive dehalogenase-homologous genes in deep subseafloor sedimentary metagenomes.</title>
        <authorList>
            <person name="Kawai M."/>
            <person name="Futagami T."/>
            <person name="Toyoda A."/>
            <person name="Takaki Y."/>
            <person name="Nishi S."/>
            <person name="Hori S."/>
            <person name="Arai W."/>
            <person name="Tsubouchi T."/>
            <person name="Morono Y."/>
            <person name="Uchiyama I."/>
            <person name="Ito T."/>
            <person name="Fujiyama A."/>
            <person name="Inagaki F."/>
            <person name="Takami H."/>
        </authorList>
    </citation>
    <scope>NUCLEOTIDE SEQUENCE</scope>
    <source>
        <strain evidence="7">Expedition CK06-06</strain>
    </source>
</reference>
<feature type="domain" description="Methionyl/Leucyl tRNA synthetase" evidence="6">
    <location>
        <begin position="8"/>
        <end position="165"/>
    </location>
</feature>
<feature type="non-terminal residue" evidence="7">
    <location>
        <position position="1"/>
    </location>
</feature>
<dbReference type="SUPFAM" id="SSF52374">
    <property type="entry name" value="Nucleotidylyl transferase"/>
    <property type="match status" value="1"/>
</dbReference>
<keyword evidence="4" id="KW-0648">Protein biosynthesis</keyword>
<evidence type="ECO:0000256" key="2">
    <source>
        <dbReference type="ARBA" id="ARBA00022741"/>
    </source>
</evidence>
<comment type="caution">
    <text evidence="7">The sequence shown here is derived from an EMBL/GenBank/DDBJ whole genome shotgun (WGS) entry which is preliminary data.</text>
</comment>
<dbReference type="GO" id="GO:0005524">
    <property type="term" value="F:ATP binding"/>
    <property type="evidence" value="ECO:0007669"/>
    <property type="project" value="UniProtKB-KW"/>
</dbReference>
<evidence type="ECO:0000259" key="6">
    <source>
        <dbReference type="Pfam" id="PF09334"/>
    </source>
</evidence>
<sequence length="165" mass="18785">GHPDFIQPESRKNEMIQNFIKPGLEDLSISRTTFDWGIPVPDDPEHVVYVWLDALTNYITAVGYLADDPALAARFEKYWPADVHLVGKDIVRFHTIYWPIFLMALGLPLPKKVFAHGFFMVGGEKMSKSKGNVVDPVPLIDRYGLDPIRYYLLREVPFGADGMFT</sequence>
<dbReference type="GO" id="GO:0006431">
    <property type="term" value="P:methionyl-tRNA aminoacylation"/>
    <property type="evidence" value="ECO:0007669"/>
    <property type="project" value="InterPro"/>
</dbReference>
<dbReference type="InterPro" id="IPR023457">
    <property type="entry name" value="Met-tRNA_synth_2"/>
</dbReference>
<dbReference type="AlphaFoldDB" id="X1F2F9"/>
<organism evidence="7">
    <name type="scientific">marine sediment metagenome</name>
    <dbReference type="NCBI Taxonomy" id="412755"/>
    <lineage>
        <taxon>unclassified sequences</taxon>
        <taxon>metagenomes</taxon>
        <taxon>ecological metagenomes</taxon>
    </lineage>
</organism>
<keyword evidence="5" id="KW-0030">Aminoacyl-tRNA synthetase</keyword>
<proteinExistence type="predicted"/>
<dbReference type="InterPro" id="IPR014729">
    <property type="entry name" value="Rossmann-like_a/b/a_fold"/>
</dbReference>
<dbReference type="InterPro" id="IPR033911">
    <property type="entry name" value="MetRS_core"/>
</dbReference>
<dbReference type="PANTHER" id="PTHR43326">
    <property type="entry name" value="METHIONYL-TRNA SYNTHETASE"/>
    <property type="match status" value="1"/>
</dbReference>
<evidence type="ECO:0000256" key="5">
    <source>
        <dbReference type="ARBA" id="ARBA00023146"/>
    </source>
</evidence>
<evidence type="ECO:0000313" key="7">
    <source>
        <dbReference type="EMBL" id="GAH14968.1"/>
    </source>
</evidence>
<dbReference type="EMBL" id="BART01036833">
    <property type="protein sequence ID" value="GAH14968.1"/>
    <property type="molecule type" value="Genomic_DNA"/>
</dbReference>